<accession>A0ABQ8YGC2</accession>
<dbReference type="Proteomes" id="UP001150062">
    <property type="component" value="Unassembled WGS sequence"/>
</dbReference>
<evidence type="ECO:0000313" key="3">
    <source>
        <dbReference type="Proteomes" id="UP001150062"/>
    </source>
</evidence>
<evidence type="ECO:0000259" key="1">
    <source>
        <dbReference type="PROSITE" id="PS50097"/>
    </source>
</evidence>
<dbReference type="CDD" id="cd18186">
    <property type="entry name" value="BTB_POZ_ZBTB_KLHL-like"/>
    <property type="match status" value="1"/>
</dbReference>
<dbReference type="PROSITE" id="PS50097">
    <property type="entry name" value="BTB"/>
    <property type="match status" value="1"/>
</dbReference>
<dbReference type="Pfam" id="PF00651">
    <property type="entry name" value="BTB"/>
    <property type="match status" value="1"/>
</dbReference>
<dbReference type="SUPFAM" id="SSF54695">
    <property type="entry name" value="POZ domain"/>
    <property type="match status" value="1"/>
</dbReference>
<evidence type="ECO:0000313" key="2">
    <source>
        <dbReference type="EMBL" id="KAJ6243639.1"/>
    </source>
</evidence>
<proteinExistence type="predicted"/>
<keyword evidence="3" id="KW-1185">Reference proteome</keyword>
<gene>
    <name evidence="2" type="ORF">M0813_22078</name>
</gene>
<dbReference type="EMBL" id="JAOAOG010000168">
    <property type="protein sequence ID" value="KAJ6243639.1"/>
    <property type="molecule type" value="Genomic_DNA"/>
</dbReference>
<dbReference type="Gene3D" id="3.30.710.10">
    <property type="entry name" value="Potassium Channel Kv1.1, Chain A"/>
    <property type="match status" value="1"/>
</dbReference>
<dbReference type="SUPFAM" id="SSF57850">
    <property type="entry name" value="RING/U-box"/>
    <property type="match status" value="1"/>
</dbReference>
<reference evidence="2" key="1">
    <citation type="submission" date="2022-08" db="EMBL/GenBank/DDBJ databases">
        <title>Novel sulfate-reducing endosymbionts in the free-living metamonad Anaeramoeba.</title>
        <authorList>
            <person name="Jerlstrom-Hultqvist J."/>
            <person name="Cepicka I."/>
            <person name="Gallot-Lavallee L."/>
            <person name="Salas-Leiva D."/>
            <person name="Curtis B.A."/>
            <person name="Zahonova K."/>
            <person name="Pipaliya S."/>
            <person name="Dacks J."/>
            <person name="Roger A.J."/>
        </authorList>
    </citation>
    <scope>NUCLEOTIDE SEQUENCE</scope>
    <source>
        <strain evidence="2">Schooner1</strain>
    </source>
</reference>
<dbReference type="InterPro" id="IPR011333">
    <property type="entry name" value="SKP1/BTB/POZ_sf"/>
</dbReference>
<protein>
    <submittedName>
        <fullName evidence="2">Pep-cterm sorting domain-containing protein</fullName>
    </submittedName>
</protein>
<sequence>MDLDELKLKFQPYYQQCPGCKELNIVIDEGIGFQKCTKCQKIYCTYCGLEHHDELHGLSHFLSCHNIENEREVKIANLEDIAQNLELVDLAITYGNKALDIMAKKDEDFKNIFGLFATKRNESFLTKRQLSFQYGNNQSTNWNSIQENKISELFQTNKGEIKIIRRRMKMKSKRVLPLLSFQRLDVKRVFEPFHLRYNNSTETEVRKKLAVDLSLESEKIILFMKGEKLDPKQNISFREITGVEYYTLWVVTSDEYERANKLMQSYLPYQKLLEAKEHTDMEISGIKVHSSMLRLRTDLEPQYIKNHLEKALLNEDYYQEFVDFIYGKDFKIQNESVKDCFRVLGLDFENFPSFGEQLTKKFNKDNDEKDFTILVPDPEEPEEVDEIDVHKIILQARSGLYRNMFNNVQDNTSQVKDFSGKSIDTLELIIKYFYTGTLDITADMDIDIILEELQDAQEYFQIDPKLNFVNDLHQLTRKYQKN</sequence>
<dbReference type="InterPro" id="IPR013087">
    <property type="entry name" value="Znf_C2H2_type"/>
</dbReference>
<dbReference type="InterPro" id="IPR000210">
    <property type="entry name" value="BTB/POZ_dom"/>
</dbReference>
<name>A0ABQ8YGC2_9EUKA</name>
<organism evidence="2 3">
    <name type="scientific">Anaeramoeba flamelloides</name>
    <dbReference type="NCBI Taxonomy" id="1746091"/>
    <lineage>
        <taxon>Eukaryota</taxon>
        <taxon>Metamonada</taxon>
        <taxon>Anaeramoebidae</taxon>
        <taxon>Anaeramoeba</taxon>
    </lineage>
</organism>
<dbReference type="PROSITE" id="PS00028">
    <property type="entry name" value="ZINC_FINGER_C2H2_1"/>
    <property type="match status" value="1"/>
</dbReference>
<comment type="caution">
    <text evidence="2">The sequence shown here is derived from an EMBL/GenBank/DDBJ whole genome shotgun (WGS) entry which is preliminary data.</text>
</comment>
<dbReference type="CDD" id="cd20335">
    <property type="entry name" value="BRcat_RBR"/>
    <property type="match status" value="1"/>
</dbReference>
<feature type="domain" description="BTB" evidence="1">
    <location>
        <begin position="369"/>
        <end position="442"/>
    </location>
</feature>